<dbReference type="RefSeq" id="WP_290359762.1">
    <property type="nucleotide sequence ID" value="NZ_JAUHHC010000003.1"/>
</dbReference>
<accession>A0ABT8DTR6</accession>
<name>A0ABT8DTR6_9BURK</name>
<keyword evidence="3" id="KW-1185">Reference proteome</keyword>
<proteinExistence type="predicted"/>
<evidence type="ECO:0000313" key="2">
    <source>
        <dbReference type="EMBL" id="MDN3921471.1"/>
    </source>
</evidence>
<dbReference type="Proteomes" id="UP001228044">
    <property type="component" value="Unassembled WGS sequence"/>
</dbReference>
<sequence>MNKQKPGKQSISTEETREAVTARRYDVAGVFQPDASDVAQLLEQFDSVDYVGLVDFFQLVMRCERQMIDKLEQLESAYTTGISIEGARALLLSLLRIPPVQRAIDQKADDREQTEEEMAMLRQEVRAAAKIAYTVARAIEKDGAPPSLETVDRLIRAAGADPKGIRAQLESARAGDPPMTFNDNQELPIVLPMPKCLLSENRYTVDIMIDGLSDKRHDFEATVIKVSGDDEGALALQGLIDVPVRATFVPDKRGKIRRALLGAQLTNKSVTVMVEVTRGFRGLDGKHNALTVIRLNGNPELASAMEQEVSQLKLDFVS</sequence>
<evidence type="ECO:0000313" key="3">
    <source>
        <dbReference type="Proteomes" id="UP001228044"/>
    </source>
</evidence>
<gene>
    <name evidence="2" type="ORF">QWJ38_14350</name>
</gene>
<dbReference type="EMBL" id="JAUHHC010000003">
    <property type="protein sequence ID" value="MDN3921471.1"/>
    <property type="molecule type" value="Genomic_DNA"/>
</dbReference>
<reference evidence="2 3" key="1">
    <citation type="submission" date="2023-06" db="EMBL/GenBank/DDBJ databases">
        <title>Pelomonas sp. PFR6 16S ribosomal RNA gene Genome sequencing and assembly.</title>
        <authorList>
            <person name="Woo H."/>
        </authorList>
    </citation>
    <scope>NUCLEOTIDE SEQUENCE [LARGE SCALE GENOMIC DNA]</scope>
    <source>
        <strain evidence="2 3">PFR6</strain>
    </source>
</reference>
<keyword evidence="1" id="KW-0175">Coiled coil</keyword>
<feature type="coiled-coil region" evidence="1">
    <location>
        <begin position="104"/>
        <end position="131"/>
    </location>
</feature>
<evidence type="ECO:0000256" key="1">
    <source>
        <dbReference type="SAM" id="Coils"/>
    </source>
</evidence>
<organism evidence="2 3">
    <name type="scientific">Roseateles violae</name>
    <dbReference type="NCBI Taxonomy" id="3058042"/>
    <lineage>
        <taxon>Bacteria</taxon>
        <taxon>Pseudomonadati</taxon>
        <taxon>Pseudomonadota</taxon>
        <taxon>Betaproteobacteria</taxon>
        <taxon>Burkholderiales</taxon>
        <taxon>Sphaerotilaceae</taxon>
        <taxon>Roseateles</taxon>
    </lineage>
</organism>
<comment type="caution">
    <text evidence="2">The sequence shown here is derived from an EMBL/GenBank/DDBJ whole genome shotgun (WGS) entry which is preliminary data.</text>
</comment>
<protein>
    <submittedName>
        <fullName evidence="2">Uncharacterized protein</fullName>
    </submittedName>
</protein>